<proteinExistence type="predicted"/>
<protein>
    <submittedName>
        <fullName evidence="2">Uncharacterized protein</fullName>
    </submittedName>
</protein>
<evidence type="ECO:0000313" key="2">
    <source>
        <dbReference type="EMBL" id="KAG0517910.1"/>
    </source>
</evidence>
<organism evidence="2 3">
    <name type="scientific">Sorghum bicolor</name>
    <name type="common">Sorghum</name>
    <name type="synonym">Sorghum vulgare</name>
    <dbReference type="NCBI Taxonomy" id="4558"/>
    <lineage>
        <taxon>Eukaryota</taxon>
        <taxon>Viridiplantae</taxon>
        <taxon>Streptophyta</taxon>
        <taxon>Embryophyta</taxon>
        <taxon>Tracheophyta</taxon>
        <taxon>Spermatophyta</taxon>
        <taxon>Magnoliopsida</taxon>
        <taxon>Liliopsida</taxon>
        <taxon>Poales</taxon>
        <taxon>Poaceae</taxon>
        <taxon>PACMAD clade</taxon>
        <taxon>Panicoideae</taxon>
        <taxon>Andropogonodae</taxon>
        <taxon>Andropogoneae</taxon>
        <taxon>Sorghinae</taxon>
        <taxon>Sorghum</taxon>
    </lineage>
</organism>
<feature type="compositionally biased region" description="Basic and acidic residues" evidence="1">
    <location>
        <begin position="1"/>
        <end position="11"/>
    </location>
</feature>
<reference evidence="2" key="1">
    <citation type="journal article" date="2019" name="BMC Genomics">
        <title>A new reference genome for Sorghum bicolor reveals high levels of sequence similarity between sweet and grain genotypes: implications for the genetics of sugar metabolism.</title>
        <authorList>
            <person name="Cooper E.A."/>
            <person name="Brenton Z.W."/>
            <person name="Flinn B.S."/>
            <person name="Jenkins J."/>
            <person name="Shu S."/>
            <person name="Flowers D."/>
            <person name="Luo F."/>
            <person name="Wang Y."/>
            <person name="Xia P."/>
            <person name="Barry K."/>
            <person name="Daum C."/>
            <person name="Lipzen A."/>
            <person name="Yoshinaga Y."/>
            <person name="Schmutz J."/>
            <person name="Saski C."/>
            <person name="Vermerris W."/>
            <person name="Kresovich S."/>
        </authorList>
    </citation>
    <scope>NUCLEOTIDE SEQUENCE</scope>
</reference>
<feature type="compositionally biased region" description="Low complexity" evidence="1">
    <location>
        <begin position="16"/>
        <end position="33"/>
    </location>
</feature>
<evidence type="ECO:0000313" key="3">
    <source>
        <dbReference type="Proteomes" id="UP000807115"/>
    </source>
</evidence>
<comment type="caution">
    <text evidence="2">The sequence shown here is derived from an EMBL/GenBank/DDBJ whole genome shotgun (WGS) entry which is preliminary data.</text>
</comment>
<accession>A0A921QBG6</accession>
<sequence>MSAMEGRRSLQERTQLAARAARSLRVAGSRGAATRGSKSEATLPFRRSGTAHSTTDGGECWTSMALRPLMISSSRIPKLKTSVLVLRLSGVT</sequence>
<gene>
    <name evidence="2" type="ORF">BDA96_09G129500</name>
</gene>
<dbReference type="EMBL" id="CM027688">
    <property type="protein sequence ID" value="KAG0517910.1"/>
    <property type="molecule type" value="Genomic_DNA"/>
</dbReference>
<dbReference type="AlphaFoldDB" id="A0A921QBG6"/>
<evidence type="ECO:0000256" key="1">
    <source>
        <dbReference type="SAM" id="MobiDB-lite"/>
    </source>
</evidence>
<name>A0A921QBG6_SORBI</name>
<reference evidence="2" key="2">
    <citation type="submission" date="2020-10" db="EMBL/GenBank/DDBJ databases">
        <authorList>
            <person name="Cooper E.A."/>
            <person name="Brenton Z.W."/>
            <person name="Flinn B.S."/>
            <person name="Jenkins J."/>
            <person name="Shu S."/>
            <person name="Flowers D."/>
            <person name="Luo F."/>
            <person name="Wang Y."/>
            <person name="Xia P."/>
            <person name="Barry K."/>
            <person name="Daum C."/>
            <person name="Lipzen A."/>
            <person name="Yoshinaga Y."/>
            <person name="Schmutz J."/>
            <person name="Saski C."/>
            <person name="Vermerris W."/>
            <person name="Kresovich S."/>
        </authorList>
    </citation>
    <scope>NUCLEOTIDE SEQUENCE</scope>
</reference>
<dbReference type="Proteomes" id="UP000807115">
    <property type="component" value="Chromosome 9"/>
</dbReference>
<feature type="region of interest" description="Disordered" evidence="1">
    <location>
        <begin position="1"/>
        <end position="59"/>
    </location>
</feature>